<dbReference type="EMBL" id="JAUCMV010000005">
    <property type="protein sequence ID" value="KAK0397988.1"/>
    <property type="molecule type" value="Genomic_DNA"/>
</dbReference>
<feature type="transmembrane region" description="Helical" evidence="2">
    <location>
        <begin position="38"/>
        <end position="61"/>
    </location>
</feature>
<feature type="compositionally biased region" description="Basic and acidic residues" evidence="1">
    <location>
        <begin position="785"/>
        <end position="800"/>
    </location>
</feature>
<reference evidence="3" key="1">
    <citation type="submission" date="2023-06" db="EMBL/GenBank/DDBJ databases">
        <title>Genomic analysis of the entomopathogenic nematode Steinernema hermaphroditum.</title>
        <authorList>
            <person name="Schwarz E.M."/>
            <person name="Heppert J.K."/>
            <person name="Baniya A."/>
            <person name="Schwartz H.T."/>
            <person name="Tan C.-H."/>
            <person name="Antoshechkin I."/>
            <person name="Sternberg P.W."/>
            <person name="Goodrich-Blair H."/>
            <person name="Dillman A.R."/>
        </authorList>
    </citation>
    <scope>NUCLEOTIDE SEQUENCE</scope>
    <source>
        <strain evidence="3">PS9179</strain>
        <tissue evidence="3">Whole animal</tissue>
    </source>
</reference>
<evidence type="ECO:0000313" key="3">
    <source>
        <dbReference type="EMBL" id="KAK0397988.1"/>
    </source>
</evidence>
<feature type="compositionally biased region" description="Basic residues" evidence="1">
    <location>
        <begin position="515"/>
        <end position="524"/>
    </location>
</feature>
<protein>
    <submittedName>
        <fullName evidence="3">Uncharacterized protein</fullName>
    </submittedName>
</protein>
<feature type="region of interest" description="Disordered" evidence="1">
    <location>
        <begin position="409"/>
        <end position="452"/>
    </location>
</feature>
<dbReference type="Proteomes" id="UP001175271">
    <property type="component" value="Unassembled WGS sequence"/>
</dbReference>
<feature type="compositionally biased region" description="Basic residues" evidence="1">
    <location>
        <begin position="429"/>
        <end position="441"/>
    </location>
</feature>
<feature type="region of interest" description="Disordered" evidence="1">
    <location>
        <begin position="1188"/>
        <end position="1238"/>
    </location>
</feature>
<feature type="compositionally biased region" description="Polar residues" evidence="1">
    <location>
        <begin position="442"/>
        <end position="452"/>
    </location>
</feature>
<feature type="compositionally biased region" description="Basic and acidic residues" evidence="1">
    <location>
        <begin position="840"/>
        <end position="867"/>
    </location>
</feature>
<organism evidence="3 4">
    <name type="scientific">Steinernema hermaphroditum</name>
    <dbReference type="NCBI Taxonomy" id="289476"/>
    <lineage>
        <taxon>Eukaryota</taxon>
        <taxon>Metazoa</taxon>
        <taxon>Ecdysozoa</taxon>
        <taxon>Nematoda</taxon>
        <taxon>Chromadorea</taxon>
        <taxon>Rhabditida</taxon>
        <taxon>Tylenchina</taxon>
        <taxon>Panagrolaimomorpha</taxon>
        <taxon>Strongyloidoidea</taxon>
        <taxon>Steinernematidae</taxon>
        <taxon>Steinernema</taxon>
    </lineage>
</organism>
<keyword evidence="4" id="KW-1185">Reference proteome</keyword>
<comment type="caution">
    <text evidence="3">The sequence shown here is derived from an EMBL/GenBank/DDBJ whole genome shotgun (WGS) entry which is preliminary data.</text>
</comment>
<feature type="region of interest" description="Disordered" evidence="1">
    <location>
        <begin position="131"/>
        <end position="167"/>
    </location>
</feature>
<feature type="compositionally biased region" description="Polar residues" evidence="1">
    <location>
        <begin position="1064"/>
        <end position="1073"/>
    </location>
</feature>
<feature type="compositionally biased region" description="Polar residues" evidence="1">
    <location>
        <begin position="480"/>
        <end position="489"/>
    </location>
</feature>
<evidence type="ECO:0000256" key="2">
    <source>
        <dbReference type="SAM" id="Phobius"/>
    </source>
</evidence>
<feature type="region of interest" description="Disordered" evidence="1">
    <location>
        <begin position="709"/>
        <end position="919"/>
    </location>
</feature>
<feature type="compositionally biased region" description="Basic and acidic residues" evidence="1">
    <location>
        <begin position="415"/>
        <end position="428"/>
    </location>
</feature>
<evidence type="ECO:0000256" key="1">
    <source>
        <dbReference type="SAM" id="MobiDB-lite"/>
    </source>
</evidence>
<keyword evidence="2" id="KW-0812">Transmembrane</keyword>
<feature type="compositionally biased region" description="Basic and acidic residues" evidence="1">
    <location>
        <begin position="899"/>
        <end position="908"/>
    </location>
</feature>
<feature type="region of interest" description="Disordered" evidence="1">
    <location>
        <begin position="466"/>
        <end position="593"/>
    </location>
</feature>
<proteinExistence type="predicted"/>
<name>A0AA39H2F5_9BILA</name>
<feature type="region of interest" description="Disordered" evidence="1">
    <location>
        <begin position="607"/>
        <end position="694"/>
    </location>
</feature>
<feature type="compositionally biased region" description="Polar residues" evidence="1">
    <location>
        <begin position="883"/>
        <end position="892"/>
    </location>
</feature>
<evidence type="ECO:0000313" key="4">
    <source>
        <dbReference type="Proteomes" id="UP001175271"/>
    </source>
</evidence>
<feature type="compositionally biased region" description="Acidic residues" evidence="1">
    <location>
        <begin position="147"/>
        <end position="161"/>
    </location>
</feature>
<feature type="region of interest" description="Disordered" evidence="1">
    <location>
        <begin position="1261"/>
        <end position="1389"/>
    </location>
</feature>
<accession>A0AA39H2F5</accession>
<feature type="compositionally biased region" description="Basic and acidic residues" evidence="1">
    <location>
        <begin position="1329"/>
        <end position="1368"/>
    </location>
</feature>
<keyword evidence="2" id="KW-1133">Transmembrane helix</keyword>
<keyword evidence="2" id="KW-0472">Membrane</keyword>
<feature type="compositionally biased region" description="Basic and acidic residues" evidence="1">
    <location>
        <begin position="816"/>
        <end position="827"/>
    </location>
</feature>
<feature type="compositionally biased region" description="Polar residues" evidence="1">
    <location>
        <begin position="644"/>
        <end position="654"/>
    </location>
</feature>
<sequence length="1809" mass="198797">MNLPMIPPSTAASYSMLSDMDMPMRSYDSNTIDMTSNFIVIAIVIAVGGLIMLITTLVGAVCCCRLFCRAGPVETEGVVIERPITPRPESFRRNSAQAQYRLLIQSKYEQEFGCGPGTVSFKDNVLLPKSRCPRMDEDTQPPRAEAPESDGEPESDNDAQDSETPPACMRCANYKNNALMAYKSARKAQHSLVRLNEIESENGQLQEINIEQRRYIEDLLHKNKQLEREKTEASLFRRDTDRSYRDLLEKYNVMSKSLKEAQQGANDANHWKQKFEHSNTALAEVAHKRLALIAKYKQSVHLLQKEMHLKKTVQRKADEAIEHVKGMSKIVTSGMYLSRAVKALLAEIESMGLASKGVEKKITIVNGRIEHFEKLREAEKHPERANSEATELFSGSTVELDGMVDAVSESACDSAPREIEEPEPTEKRRVARTPKGRRARKSTNSVSSSAAENFTAEAIEIISSEQPHTAAPTDIESECESPQCNTSRNVADPVEPLQDNLPEAAVPEPSTSRIATRRSQRKKKSENVPEPPSSTADALPKLRGRKNATQPMEEKQSTSNVAGNSELKTTTIQEPIAEKLLSTPTKNPELPVNTAREVAIRKINASPARVTRKASSKAAPSLSRAIPLLPEMEPTTSRPKRTTRNSSKAKTVTTLRDVEQVTLEKSNEADSPVQEPNAELAQEDELDKAESMPDLADFDTVTVSEAKAVKKPHPISVEKKTSTEDNLVASSEKVVPDEVSLSEPGSGAPADNKIDSHSIPVTTEGPENEQAVTVPSEVPPMTTEEPAKARDDDAKRKPENPEVVNRIQSEAVNVEVKVEHSTVRSEDNIVADQNATNKNQSEDVDKCPKTLVEEGSTESKIRCEQMKDASQTKPVERTENVKNENSNISRQDVNPPERIAPKHQEPKKTTPKKKTFSSSFTLSALLDLPKKKVPENEKSASVPSDIEVTNVAASENGPIATVDKTKTVVQKDQTGTASTSQGTVIVAPAKDVMADLKSVEAHKSLPPVIDLQKFIDPAEEALTSLTSIPVDNKVEIVPSTDIVPEMAIDLSMNQKKRQDESHFSNEANHQESSIPDMPPSVNTTPRMADAEKGPANVTQRTIVQPLKNRIKAQNRASNGAVKDIRPLLNASVGNITHTGNASVLDGHLNKTSTAPKPVSTAAAKPKGLEVRTFTPKPKNSTYNDVLSLLGGPDDEREAGPDGNVVVDHSNELPKLAPPAKKPRRAASTRHAEPKPAAVDPTSVFVDSLATEEILSLMTKLCSSGPVSPLPTPHPVKSETRRVTRASASRSAVRKQQSEAAPINSEASNTRELDPLSSDLITKKPRKQRVVNEPKRGQKRKAEPESVEKEVPLAIEEKVQTDKQHERKLTTAPSGPIIIPPQKRPRGRPRKQIVPVESVSISKPPVHVHEHSAVLDVLQETIDDSAGGADCGKLQAKMQLLRGSVAPAEAPTLAEGIVKIVLRMEVGDLKGMLLKATAEYAENGSSVVLGTPETALFEFINQLMSFEGMGRMCELVFENLLYECRKIRHPTGVQFSKFVRCLSFSYVLATSINKACTENLRDRLCAFFKDLVLVWSPDITVPVFCYALTIVPDIIKGTFLNEAMPFENSLFNLHLATRADLRALVTDLTAVYLGPEAKDLLVNRSLDANLELHNQMLTEAIHNAVEAEWSGEKCLLSHSANAAFKKCCALFMPFLTFAQGINRSEVINHMLIQCDTMFSELSQDIGNEDLQRKVYRLLLLSAKLIAIYGSSTTNELPAFTSTVLKPYTRKMCAHLEMFTSSAPNMKLAIEQWFKSIQPLTRSKFVLQNVG</sequence>
<feature type="region of interest" description="Disordered" evidence="1">
    <location>
        <begin position="1053"/>
        <end position="1096"/>
    </location>
</feature>
<gene>
    <name evidence="3" type="ORF">QR680_002373</name>
</gene>
<feature type="compositionally biased region" description="Polar residues" evidence="1">
    <location>
        <begin position="557"/>
        <end position="573"/>
    </location>
</feature>